<accession>A0AAV0IHZ2</accession>
<evidence type="ECO:0008006" key="4">
    <source>
        <dbReference type="Google" id="ProtNLM"/>
    </source>
</evidence>
<reference evidence="2" key="1">
    <citation type="submission" date="2022-08" db="EMBL/GenBank/DDBJ databases">
        <authorList>
            <person name="Gutierrez-Valencia J."/>
        </authorList>
    </citation>
    <scope>NUCLEOTIDE SEQUENCE</scope>
</reference>
<feature type="compositionally biased region" description="Basic and acidic residues" evidence="1">
    <location>
        <begin position="371"/>
        <end position="383"/>
    </location>
</feature>
<organism evidence="2 3">
    <name type="scientific">Linum tenue</name>
    <dbReference type="NCBI Taxonomy" id="586396"/>
    <lineage>
        <taxon>Eukaryota</taxon>
        <taxon>Viridiplantae</taxon>
        <taxon>Streptophyta</taxon>
        <taxon>Embryophyta</taxon>
        <taxon>Tracheophyta</taxon>
        <taxon>Spermatophyta</taxon>
        <taxon>Magnoliopsida</taxon>
        <taxon>eudicotyledons</taxon>
        <taxon>Gunneridae</taxon>
        <taxon>Pentapetalae</taxon>
        <taxon>rosids</taxon>
        <taxon>fabids</taxon>
        <taxon>Malpighiales</taxon>
        <taxon>Linaceae</taxon>
        <taxon>Linum</taxon>
    </lineage>
</organism>
<dbReference type="PANTHER" id="PTHR46087">
    <property type="entry name" value="PUTATIVE, EXPRESSED-RELATED"/>
    <property type="match status" value="1"/>
</dbReference>
<evidence type="ECO:0000256" key="1">
    <source>
        <dbReference type="SAM" id="MobiDB-lite"/>
    </source>
</evidence>
<proteinExistence type="predicted"/>
<evidence type="ECO:0000313" key="3">
    <source>
        <dbReference type="Proteomes" id="UP001154282"/>
    </source>
</evidence>
<keyword evidence="3" id="KW-1185">Reference proteome</keyword>
<dbReference type="Proteomes" id="UP001154282">
    <property type="component" value="Unassembled WGS sequence"/>
</dbReference>
<gene>
    <name evidence="2" type="ORF">LITE_LOCUS9407</name>
</gene>
<dbReference type="EMBL" id="CAMGYJ010000004">
    <property type="protein sequence ID" value="CAI0397076.1"/>
    <property type="molecule type" value="Genomic_DNA"/>
</dbReference>
<sequence length="383" mass="42163">MFQAFPDALFHQLLIAMAHPDHEVRVGAHTIFSIVLIPSLVSPCSYQKNTSEAITRSFGSSTRKKTESFSICMQVTSLRLSSHQVSLLLSSIWMQAINAENTPLNFEAMANTYHICLVFSRSKTASHIALVRCFQLAFSLISAGLLPSRRRSLFTLSSCMLLLSAKAGNVQELIPFVQASLKAETLVEEVGSPNVHLALDGPKIAYGSEEDDVAALKSLSCVEANDNFLKETVTSHFMTKLSTLSEEELLDIKQQLLQGFSPDDAYPLGGPLFMETPRPCSPLSQLDTNSVEEDIAEAALTDDETLTEANGSQSDRKTSLSNNTVDIIGVNQLLDSMMSQCEALVSEKQQKMSMLHSFKHQHDTRIFPSEDEPRSNADLDRVS</sequence>
<name>A0AAV0IHZ2_9ROSI</name>
<dbReference type="AlphaFoldDB" id="A0AAV0IHZ2"/>
<protein>
    <recommendedName>
        <fullName evidence="4">ARM repeat superfamily protein</fullName>
    </recommendedName>
</protein>
<evidence type="ECO:0000313" key="2">
    <source>
        <dbReference type="EMBL" id="CAI0397076.1"/>
    </source>
</evidence>
<dbReference type="InterPro" id="IPR055296">
    <property type="entry name" value="SRL2-like"/>
</dbReference>
<comment type="caution">
    <text evidence="2">The sequence shown here is derived from an EMBL/GenBank/DDBJ whole genome shotgun (WGS) entry which is preliminary data.</text>
</comment>
<dbReference type="PANTHER" id="PTHR46087:SF1">
    <property type="entry name" value="ARM REPEAT SUPERFAMILY PROTEIN"/>
    <property type="match status" value="1"/>
</dbReference>
<feature type="region of interest" description="Disordered" evidence="1">
    <location>
        <begin position="363"/>
        <end position="383"/>
    </location>
</feature>